<evidence type="ECO:0000256" key="4">
    <source>
        <dbReference type="ARBA" id="ARBA00022597"/>
    </source>
</evidence>
<dbReference type="PANTHER" id="PTHR23535">
    <property type="entry name" value="SUGAR EFFLUX TRANSPORTER A-RELATED"/>
    <property type="match status" value="1"/>
</dbReference>
<evidence type="ECO:0000256" key="2">
    <source>
        <dbReference type="ARBA" id="ARBA00022448"/>
    </source>
</evidence>
<sequence length="80" mass="8554">MLPPSAVTGCRYELSLLFIVSVLMWSCSAIYLIDIPIFITKQLALPRQSVGLMMGLAAAIEIPVMLLACPAFLANSLGLA</sequence>
<evidence type="ECO:0000256" key="3">
    <source>
        <dbReference type="ARBA" id="ARBA00022475"/>
    </source>
</evidence>
<keyword evidence="5" id="KW-0472">Membrane</keyword>
<keyword evidence="5" id="KW-0812">Transmembrane</keyword>
<proteinExistence type="predicted"/>
<organism evidence="6 7">
    <name type="scientific">Erwinia tracheiphila</name>
    <dbReference type="NCBI Taxonomy" id="65700"/>
    <lineage>
        <taxon>Bacteria</taxon>
        <taxon>Pseudomonadati</taxon>
        <taxon>Pseudomonadota</taxon>
        <taxon>Gammaproteobacteria</taxon>
        <taxon>Enterobacterales</taxon>
        <taxon>Erwiniaceae</taxon>
        <taxon>Erwinia</taxon>
    </lineage>
</organism>
<accession>A0A345CP72</accession>
<dbReference type="EMBL" id="CP013970">
    <property type="protein sequence ID" value="AXF75239.1"/>
    <property type="molecule type" value="Genomic_DNA"/>
</dbReference>
<protein>
    <submittedName>
        <fullName evidence="6">Uncharacterized protein</fullName>
    </submittedName>
</protein>
<dbReference type="GO" id="GO:0005886">
    <property type="term" value="C:plasma membrane"/>
    <property type="evidence" value="ECO:0007669"/>
    <property type="project" value="UniProtKB-SubCell"/>
</dbReference>
<dbReference type="GO" id="GO:0055085">
    <property type="term" value="P:transmembrane transport"/>
    <property type="evidence" value="ECO:0007669"/>
    <property type="project" value="TreeGrafter"/>
</dbReference>
<keyword evidence="2" id="KW-0813">Transport</keyword>
<gene>
    <name evidence="6" type="ORF">AV903_02555</name>
</gene>
<evidence type="ECO:0000256" key="5">
    <source>
        <dbReference type="SAM" id="Phobius"/>
    </source>
</evidence>
<keyword evidence="3" id="KW-1003">Cell membrane</keyword>
<reference evidence="6 7" key="1">
    <citation type="submission" date="2016-01" db="EMBL/GenBank/DDBJ databases">
        <authorList>
            <person name="Oliw E.H."/>
        </authorList>
    </citation>
    <scope>NUCLEOTIDE SEQUENCE [LARGE SCALE GENOMIC DNA]</scope>
    <source>
        <strain evidence="6 7">MDcuke</strain>
    </source>
</reference>
<dbReference type="Proteomes" id="UP000264980">
    <property type="component" value="Chromosome"/>
</dbReference>
<comment type="subcellular location">
    <subcellularLocation>
        <location evidence="1">Cell membrane</location>
        <topology evidence="1">Multi-pass membrane protein</topology>
    </subcellularLocation>
</comment>
<feature type="transmembrane region" description="Helical" evidence="5">
    <location>
        <begin position="51"/>
        <end position="73"/>
    </location>
</feature>
<evidence type="ECO:0000256" key="1">
    <source>
        <dbReference type="ARBA" id="ARBA00004651"/>
    </source>
</evidence>
<evidence type="ECO:0000313" key="7">
    <source>
        <dbReference type="Proteomes" id="UP000264980"/>
    </source>
</evidence>
<name>A0A345CP72_9GAMM</name>
<dbReference type="PANTHER" id="PTHR23535:SF2">
    <property type="entry name" value="SUGAR EFFLUX TRANSPORTER A-RELATED"/>
    <property type="match status" value="1"/>
</dbReference>
<feature type="transmembrane region" description="Helical" evidence="5">
    <location>
        <begin position="16"/>
        <end position="39"/>
    </location>
</feature>
<evidence type="ECO:0000313" key="6">
    <source>
        <dbReference type="EMBL" id="AXF75239.1"/>
    </source>
</evidence>
<keyword evidence="4" id="KW-0762">Sugar transport</keyword>
<dbReference type="AlphaFoldDB" id="A0A345CP72"/>
<keyword evidence="5" id="KW-1133">Transmembrane helix</keyword>